<proteinExistence type="predicted"/>
<organism evidence="1 2">
    <name type="scientific">Periconia digitata</name>
    <dbReference type="NCBI Taxonomy" id="1303443"/>
    <lineage>
        <taxon>Eukaryota</taxon>
        <taxon>Fungi</taxon>
        <taxon>Dikarya</taxon>
        <taxon>Ascomycota</taxon>
        <taxon>Pezizomycotina</taxon>
        <taxon>Dothideomycetes</taxon>
        <taxon>Pleosporomycetidae</taxon>
        <taxon>Pleosporales</taxon>
        <taxon>Massarineae</taxon>
        <taxon>Periconiaceae</taxon>
        <taxon>Periconia</taxon>
    </lineage>
</organism>
<dbReference type="Proteomes" id="UP001152607">
    <property type="component" value="Unassembled WGS sequence"/>
</dbReference>
<protein>
    <submittedName>
        <fullName evidence="1">Uncharacterized protein</fullName>
    </submittedName>
</protein>
<keyword evidence="2" id="KW-1185">Reference proteome</keyword>
<evidence type="ECO:0000313" key="1">
    <source>
        <dbReference type="EMBL" id="CAI6333729.1"/>
    </source>
</evidence>
<dbReference type="AlphaFoldDB" id="A0A9W4UDI5"/>
<name>A0A9W4UDI5_9PLEO</name>
<comment type="caution">
    <text evidence="1">The sequence shown here is derived from an EMBL/GenBank/DDBJ whole genome shotgun (WGS) entry which is preliminary data.</text>
</comment>
<gene>
    <name evidence="1" type="ORF">PDIGIT_LOCUS6777</name>
</gene>
<sequence>MHGEAVHIACFRCRSKGVYQRKGRKSLTSLQILLGFRIPACKIRIAESDTHTGVR</sequence>
<evidence type="ECO:0000313" key="2">
    <source>
        <dbReference type="Proteomes" id="UP001152607"/>
    </source>
</evidence>
<reference evidence="1" key="1">
    <citation type="submission" date="2023-01" db="EMBL/GenBank/DDBJ databases">
        <authorList>
            <person name="Van Ghelder C."/>
            <person name="Rancurel C."/>
        </authorList>
    </citation>
    <scope>NUCLEOTIDE SEQUENCE</scope>
    <source>
        <strain evidence="1">CNCM I-4278</strain>
    </source>
</reference>
<dbReference type="EMBL" id="CAOQHR010000004">
    <property type="protein sequence ID" value="CAI6333729.1"/>
    <property type="molecule type" value="Genomic_DNA"/>
</dbReference>
<accession>A0A9W4UDI5</accession>